<comment type="caution">
    <text evidence="1">The sequence shown here is derived from an EMBL/GenBank/DDBJ whole genome shotgun (WGS) entry which is preliminary data.</text>
</comment>
<reference evidence="1 2" key="1">
    <citation type="journal article" date="2019" name="Sci. Rep.">
        <title>Orb-weaving spider Araneus ventricosus genome elucidates the spidroin gene catalogue.</title>
        <authorList>
            <person name="Kono N."/>
            <person name="Nakamura H."/>
            <person name="Ohtoshi R."/>
            <person name="Moran D.A.P."/>
            <person name="Shinohara A."/>
            <person name="Yoshida Y."/>
            <person name="Fujiwara M."/>
            <person name="Mori M."/>
            <person name="Tomita M."/>
            <person name="Arakawa K."/>
        </authorList>
    </citation>
    <scope>NUCLEOTIDE SEQUENCE [LARGE SCALE GENOMIC DNA]</scope>
</reference>
<accession>A0A4Y2AHU7</accession>
<sequence length="204" mass="22535">MCITGQKNTETNVKRSNISLIPTVSQEKFLANPKNKDRLISILVNKFSSLNMACKKADEDADCLIVNSALALAPTHPSVVVISEDIDLFVILIGIFTFGHVYFLKPGKLKIAEKIFSPHTALEKIIADNILFIHAMSGCDTTSALFNYGKMKFVHTLKNNHDLLKVIEIFKKPDITPEVVVDAGNRFLVAFNGYPISASDINIT</sequence>
<evidence type="ECO:0000313" key="1">
    <source>
        <dbReference type="EMBL" id="GBL78859.1"/>
    </source>
</evidence>
<dbReference type="AlphaFoldDB" id="A0A4Y2AHU7"/>
<dbReference type="Proteomes" id="UP000499080">
    <property type="component" value="Unassembled WGS sequence"/>
</dbReference>
<name>A0A4Y2AHU7_ARAVE</name>
<organism evidence="1 2">
    <name type="scientific">Araneus ventricosus</name>
    <name type="common">Orbweaver spider</name>
    <name type="synonym">Epeira ventricosa</name>
    <dbReference type="NCBI Taxonomy" id="182803"/>
    <lineage>
        <taxon>Eukaryota</taxon>
        <taxon>Metazoa</taxon>
        <taxon>Ecdysozoa</taxon>
        <taxon>Arthropoda</taxon>
        <taxon>Chelicerata</taxon>
        <taxon>Arachnida</taxon>
        <taxon>Araneae</taxon>
        <taxon>Araneomorphae</taxon>
        <taxon>Entelegynae</taxon>
        <taxon>Araneoidea</taxon>
        <taxon>Araneidae</taxon>
        <taxon>Araneus</taxon>
    </lineage>
</organism>
<proteinExistence type="predicted"/>
<keyword evidence="2" id="KW-1185">Reference proteome</keyword>
<gene>
    <name evidence="1" type="ORF">AVEN_48848_1</name>
</gene>
<dbReference type="EMBL" id="BGPR01000017">
    <property type="protein sequence ID" value="GBL78859.1"/>
    <property type="molecule type" value="Genomic_DNA"/>
</dbReference>
<protein>
    <submittedName>
        <fullName evidence="1">Uncharacterized protein</fullName>
    </submittedName>
</protein>
<evidence type="ECO:0000313" key="2">
    <source>
        <dbReference type="Proteomes" id="UP000499080"/>
    </source>
</evidence>